<dbReference type="Proteomes" id="UP001175226">
    <property type="component" value="Unassembled WGS sequence"/>
</dbReference>
<comment type="caution">
    <text evidence="3">The sequence shown here is derived from an EMBL/GenBank/DDBJ whole genome shotgun (WGS) entry which is preliminary data.</text>
</comment>
<feature type="chain" id="PRO_5041268151" evidence="2">
    <location>
        <begin position="27"/>
        <end position="143"/>
    </location>
</feature>
<accession>A0AA39MUZ4</accession>
<feature type="signal peptide" evidence="2">
    <location>
        <begin position="1"/>
        <end position="26"/>
    </location>
</feature>
<evidence type="ECO:0000313" key="3">
    <source>
        <dbReference type="EMBL" id="KAK0447587.1"/>
    </source>
</evidence>
<evidence type="ECO:0000313" key="4">
    <source>
        <dbReference type="Proteomes" id="UP001175226"/>
    </source>
</evidence>
<dbReference type="AlphaFoldDB" id="A0AA39MUZ4"/>
<organism evidence="3 4">
    <name type="scientific">Armillaria borealis</name>
    <dbReference type="NCBI Taxonomy" id="47425"/>
    <lineage>
        <taxon>Eukaryota</taxon>
        <taxon>Fungi</taxon>
        <taxon>Dikarya</taxon>
        <taxon>Basidiomycota</taxon>
        <taxon>Agaricomycotina</taxon>
        <taxon>Agaricomycetes</taxon>
        <taxon>Agaricomycetidae</taxon>
        <taxon>Agaricales</taxon>
        <taxon>Marasmiineae</taxon>
        <taxon>Physalacriaceae</taxon>
        <taxon>Armillaria</taxon>
    </lineage>
</organism>
<keyword evidence="4" id="KW-1185">Reference proteome</keyword>
<gene>
    <name evidence="3" type="ORF">EV421DRAFT_149015</name>
</gene>
<name>A0AA39MUZ4_9AGAR</name>
<evidence type="ECO:0000256" key="1">
    <source>
        <dbReference type="SAM" id="MobiDB-lite"/>
    </source>
</evidence>
<dbReference type="EMBL" id="JAUEPT010000011">
    <property type="protein sequence ID" value="KAK0447587.1"/>
    <property type="molecule type" value="Genomic_DNA"/>
</dbReference>
<proteinExistence type="predicted"/>
<sequence>MNHCAMSIFSAAIVLLLNIWSRRRSGISFDEKKELSDVHKCMKTLQIFEKQWPFAGRLWCVFTLMKTWAHGCLLRCKDVLYELASVGELPLPHPGVSPSNKREHDSDSPLSVGSESPPTDYPDIDATNFGSRPIKSNRRVSAT</sequence>
<reference evidence="3" key="1">
    <citation type="submission" date="2023-06" db="EMBL/GenBank/DDBJ databases">
        <authorList>
            <consortium name="Lawrence Berkeley National Laboratory"/>
            <person name="Ahrendt S."/>
            <person name="Sahu N."/>
            <person name="Indic B."/>
            <person name="Wong-Bajracharya J."/>
            <person name="Merenyi Z."/>
            <person name="Ke H.-M."/>
            <person name="Monk M."/>
            <person name="Kocsube S."/>
            <person name="Drula E."/>
            <person name="Lipzen A."/>
            <person name="Balint B."/>
            <person name="Henrissat B."/>
            <person name="Andreopoulos B."/>
            <person name="Martin F.M."/>
            <person name="Harder C.B."/>
            <person name="Rigling D."/>
            <person name="Ford K.L."/>
            <person name="Foster G.D."/>
            <person name="Pangilinan J."/>
            <person name="Papanicolaou A."/>
            <person name="Barry K."/>
            <person name="LaButti K."/>
            <person name="Viragh M."/>
            <person name="Koriabine M."/>
            <person name="Yan M."/>
            <person name="Riley R."/>
            <person name="Champramary S."/>
            <person name="Plett K.L."/>
            <person name="Tsai I.J."/>
            <person name="Slot J."/>
            <person name="Sipos G."/>
            <person name="Plett J."/>
            <person name="Nagy L.G."/>
            <person name="Grigoriev I.V."/>
        </authorList>
    </citation>
    <scope>NUCLEOTIDE SEQUENCE</scope>
    <source>
        <strain evidence="3">FPL87.14</strain>
    </source>
</reference>
<feature type="compositionally biased region" description="Polar residues" evidence="1">
    <location>
        <begin position="108"/>
        <end position="117"/>
    </location>
</feature>
<keyword evidence="2" id="KW-0732">Signal</keyword>
<protein>
    <submittedName>
        <fullName evidence="3">Uncharacterized protein</fullName>
    </submittedName>
</protein>
<evidence type="ECO:0000256" key="2">
    <source>
        <dbReference type="SAM" id="SignalP"/>
    </source>
</evidence>
<feature type="region of interest" description="Disordered" evidence="1">
    <location>
        <begin position="91"/>
        <end position="143"/>
    </location>
</feature>